<dbReference type="RefSeq" id="WP_136433422.1">
    <property type="nucleotide sequence ID" value="NZ_CAJTBT010000003.1"/>
</dbReference>
<gene>
    <name evidence="1" type="ORF">E5986_03600</name>
</gene>
<dbReference type="Proteomes" id="UP000308978">
    <property type="component" value="Unassembled WGS sequence"/>
</dbReference>
<dbReference type="InterPro" id="IPR035093">
    <property type="entry name" value="RelE/ParE_toxin_dom_sf"/>
</dbReference>
<dbReference type="Pfam" id="PF05015">
    <property type="entry name" value="HigB-like_toxin"/>
    <property type="match status" value="1"/>
</dbReference>
<proteinExistence type="predicted"/>
<evidence type="ECO:0000313" key="2">
    <source>
        <dbReference type="Proteomes" id="UP000308978"/>
    </source>
</evidence>
<accession>A0A4S4G5K3</accession>
<name>A0A4S4G5K3_9ACTN</name>
<dbReference type="InterPro" id="IPR007711">
    <property type="entry name" value="HigB-1"/>
</dbReference>
<dbReference type="PANTHER" id="PTHR40266:SF2">
    <property type="entry name" value="TOXIN HIGB-1"/>
    <property type="match status" value="1"/>
</dbReference>
<dbReference type="SUPFAM" id="SSF143011">
    <property type="entry name" value="RelE-like"/>
    <property type="match status" value="1"/>
</dbReference>
<evidence type="ECO:0000313" key="1">
    <source>
        <dbReference type="EMBL" id="THG37955.1"/>
    </source>
</evidence>
<sequence length="92" mass="10814">MIRTFADRSTELLARGQRVQRFVVFERVARRKLQQLEIAGDLQDLRIPPGNHLEKLSGDREGFWSIRINDQYRICFRWTAAGPADVQITDYH</sequence>
<comment type="caution">
    <text evidence="1">The sequence shown here is derived from an EMBL/GenBank/DDBJ whole genome shotgun (WGS) entry which is preliminary data.</text>
</comment>
<organism evidence="1 2">
    <name type="scientific">Adlercreutzia caecimuris</name>
    <dbReference type="NCBI Taxonomy" id="671266"/>
    <lineage>
        <taxon>Bacteria</taxon>
        <taxon>Bacillati</taxon>
        <taxon>Actinomycetota</taxon>
        <taxon>Coriobacteriia</taxon>
        <taxon>Eggerthellales</taxon>
        <taxon>Eggerthellaceae</taxon>
        <taxon>Adlercreutzia</taxon>
    </lineage>
</organism>
<dbReference type="PANTHER" id="PTHR40266">
    <property type="entry name" value="TOXIN HIGB-1"/>
    <property type="match status" value="1"/>
</dbReference>
<dbReference type="EMBL" id="SSTJ01000003">
    <property type="protein sequence ID" value="THG37955.1"/>
    <property type="molecule type" value="Genomic_DNA"/>
</dbReference>
<protein>
    <submittedName>
        <fullName evidence="1">Excinuclease ABC subunit A</fullName>
    </submittedName>
</protein>
<reference evidence="1 2" key="1">
    <citation type="submission" date="2019-04" db="EMBL/GenBank/DDBJ databases">
        <title>Microbes associate with the intestines of laboratory mice.</title>
        <authorList>
            <person name="Navarre W."/>
            <person name="Wong E."/>
            <person name="Huang K.C."/>
            <person name="Tropini C."/>
            <person name="Ng K."/>
            <person name="Yu B."/>
        </authorList>
    </citation>
    <scope>NUCLEOTIDE SEQUENCE [LARGE SCALE GENOMIC DNA]</scope>
    <source>
        <strain evidence="1 2">NM80_B27</strain>
    </source>
</reference>
<dbReference type="AlphaFoldDB" id="A0A4S4G5K3"/>
<dbReference type="Gene3D" id="3.30.2310.20">
    <property type="entry name" value="RelE-like"/>
    <property type="match status" value="1"/>
</dbReference>